<sequence>MQLNSYAYEIVLELLNLVKKATRIRRLKVERTVSAVNPSIVSKMVTSKFKSTLTSLCNQIVSMAYQNRTIRLFYADTIIGEEYPGVVTFNYHIVFYIYIYNYHLTCIQPYGWPSSCFVIHAESFARRNTVEMRYLCRELPPLKKIILVRQILRQYQSYFSSSVTF</sequence>
<reference evidence="2 3" key="2">
    <citation type="submission" date="2024-07" db="EMBL/GenBank/DDBJ databases">
        <authorList>
            <person name="Akdeniz Z."/>
        </authorList>
    </citation>
    <scope>NUCLEOTIDE SEQUENCE [LARGE SCALE GENOMIC DNA]</scope>
</reference>
<gene>
    <name evidence="1" type="ORF">HINF_LOCUS15444</name>
    <name evidence="2" type="ORF">HINF_LOCUS3253</name>
</gene>
<evidence type="ECO:0000313" key="1">
    <source>
        <dbReference type="EMBL" id="CAI9927799.1"/>
    </source>
</evidence>
<evidence type="ECO:0000313" key="2">
    <source>
        <dbReference type="EMBL" id="CAL5975280.1"/>
    </source>
</evidence>
<dbReference type="EMBL" id="CATOUU010000386">
    <property type="protein sequence ID" value="CAI9927799.1"/>
    <property type="molecule type" value="Genomic_DNA"/>
</dbReference>
<organism evidence="1">
    <name type="scientific">Hexamita inflata</name>
    <dbReference type="NCBI Taxonomy" id="28002"/>
    <lineage>
        <taxon>Eukaryota</taxon>
        <taxon>Metamonada</taxon>
        <taxon>Diplomonadida</taxon>
        <taxon>Hexamitidae</taxon>
        <taxon>Hexamitinae</taxon>
        <taxon>Hexamita</taxon>
    </lineage>
</organism>
<name>A0AA86NZR4_9EUKA</name>
<protein>
    <submittedName>
        <fullName evidence="2">Hypothetical_protein</fullName>
    </submittedName>
</protein>
<reference evidence="1" key="1">
    <citation type="submission" date="2023-06" db="EMBL/GenBank/DDBJ databases">
        <authorList>
            <person name="Kurt Z."/>
        </authorList>
    </citation>
    <scope>NUCLEOTIDE SEQUENCE</scope>
</reference>
<keyword evidence="3" id="KW-1185">Reference proteome</keyword>
<dbReference type="Proteomes" id="UP001642409">
    <property type="component" value="Unassembled WGS sequence"/>
</dbReference>
<proteinExistence type="predicted"/>
<dbReference type="AlphaFoldDB" id="A0AA86NZR4"/>
<evidence type="ECO:0000313" key="3">
    <source>
        <dbReference type="Proteomes" id="UP001642409"/>
    </source>
</evidence>
<comment type="caution">
    <text evidence="1">The sequence shown here is derived from an EMBL/GenBank/DDBJ whole genome shotgun (WGS) entry which is preliminary data.</text>
</comment>
<accession>A0AA86NZR4</accession>
<dbReference type="EMBL" id="CAXDID020000006">
    <property type="protein sequence ID" value="CAL5975280.1"/>
    <property type="molecule type" value="Genomic_DNA"/>
</dbReference>